<evidence type="ECO:0000256" key="9">
    <source>
        <dbReference type="ARBA" id="ARBA00023010"/>
    </source>
</evidence>
<dbReference type="Pfam" id="PF03840">
    <property type="entry name" value="SecG"/>
    <property type="match status" value="1"/>
</dbReference>
<dbReference type="GO" id="GO:0015450">
    <property type="term" value="F:protein-transporting ATPase activity"/>
    <property type="evidence" value="ECO:0007669"/>
    <property type="project" value="UniProtKB-UniRule"/>
</dbReference>
<comment type="function">
    <text evidence="11 12">Involved in protein export. Participates in an early event of protein translocation.</text>
</comment>
<evidence type="ECO:0000256" key="5">
    <source>
        <dbReference type="ARBA" id="ARBA00022475"/>
    </source>
</evidence>
<comment type="caution">
    <text evidence="12">Lacks conserved residue(s) required for the propagation of feature annotation.</text>
</comment>
<dbReference type="OrthoDB" id="7392242at2"/>
<evidence type="ECO:0000256" key="10">
    <source>
        <dbReference type="ARBA" id="ARBA00023136"/>
    </source>
</evidence>
<feature type="compositionally biased region" description="Low complexity" evidence="13">
    <location>
        <begin position="87"/>
        <end position="120"/>
    </location>
</feature>
<evidence type="ECO:0000313" key="14">
    <source>
        <dbReference type="EMBL" id="SNS33106.1"/>
    </source>
</evidence>
<name>A0A239DKZ1_9SPHN</name>
<feature type="transmembrane region" description="Helical" evidence="12">
    <location>
        <begin position="51"/>
        <end position="71"/>
    </location>
</feature>
<reference evidence="15" key="1">
    <citation type="submission" date="2017-06" db="EMBL/GenBank/DDBJ databases">
        <authorList>
            <person name="Varghese N."/>
            <person name="Submissions S."/>
        </authorList>
    </citation>
    <scope>NUCLEOTIDE SEQUENCE [LARGE SCALE GENOMIC DNA]</scope>
    <source>
        <strain evidence="15">LNB2</strain>
    </source>
</reference>
<keyword evidence="15" id="KW-1185">Reference proteome</keyword>
<evidence type="ECO:0000256" key="2">
    <source>
        <dbReference type="ARBA" id="ARBA00008445"/>
    </source>
</evidence>
<keyword evidence="5 12" id="KW-1003">Cell membrane</keyword>
<dbReference type="EMBL" id="FZOS01000004">
    <property type="protein sequence ID" value="SNS33106.1"/>
    <property type="molecule type" value="Genomic_DNA"/>
</dbReference>
<comment type="similarity">
    <text evidence="2 12">Belongs to the SecG family.</text>
</comment>
<keyword evidence="6 12" id="KW-0812">Transmembrane</keyword>
<keyword evidence="8 12" id="KW-1133">Transmembrane helix</keyword>
<dbReference type="PRINTS" id="PR01651">
    <property type="entry name" value="SECGEXPORT"/>
</dbReference>
<evidence type="ECO:0000313" key="15">
    <source>
        <dbReference type="Proteomes" id="UP000198281"/>
    </source>
</evidence>
<dbReference type="InterPro" id="IPR004692">
    <property type="entry name" value="SecG"/>
</dbReference>
<dbReference type="PANTHER" id="PTHR34182:SF1">
    <property type="entry name" value="PROTEIN-EXPORT MEMBRANE PROTEIN SECG"/>
    <property type="match status" value="1"/>
</dbReference>
<dbReference type="GO" id="GO:0009306">
    <property type="term" value="P:protein secretion"/>
    <property type="evidence" value="ECO:0007669"/>
    <property type="project" value="UniProtKB-UniRule"/>
</dbReference>
<keyword evidence="10 12" id="KW-0472">Membrane</keyword>
<evidence type="ECO:0000256" key="11">
    <source>
        <dbReference type="ARBA" id="ARBA00025182"/>
    </source>
</evidence>
<dbReference type="AlphaFoldDB" id="A0A239DKZ1"/>
<dbReference type="NCBIfam" id="TIGR00810">
    <property type="entry name" value="secG"/>
    <property type="match status" value="1"/>
</dbReference>
<dbReference type="GO" id="GO:0005886">
    <property type="term" value="C:plasma membrane"/>
    <property type="evidence" value="ECO:0007669"/>
    <property type="project" value="UniProtKB-SubCell"/>
</dbReference>
<evidence type="ECO:0000256" key="6">
    <source>
        <dbReference type="ARBA" id="ARBA00022692"/>
    </source>
</evidence>
<evidence type="ECO:0000256" key="7">
    <source>
        <dbReference type="ARBA" id="ARBA00022927"/>
    </source>
</evidence>
<dbReference type="RefSeq" id="WP_089218687.1">
    <property type="nucleotide sequence ID" value="NZ_FZOS01000004.1"/>
</dbReference>
<dbReference type="PANTHER" id="PTHR34182">
    <property type="entry name" value="PROTEIN-EXPORT MEMBRANE PROTEIN SECG"/>
    <property type="match status" value="1"/>
</dbReference>
<gene>
    <name evidence="14" type="ORF">SAMN06295912_104166</name>
</gene>
<feature type="region of interest" description="Disordered" evidence="13">
    <location>
        <begin position="79"/>
        <end position="120"/>
    </location>
</feature>
<keyword evidence="4 12" id="KW-0813">Transport</keyword>
<evidence type="ECO:0000256" key="1">
    <source>
        <dbReference type="ARBA" id="ARBA00004651"/>
    </source>
</evidence>
<evidence type="ECO:0000256" key="12">
    <source>
        <dbReference type="RuleBase" id="RU365087"/>
    </source>
</evidence>
<keyword evidence="9 12" id="KW-0811">Translocation</keyword>
<organism evidence="14 15">
    <name type="scientific">Edaphosphingomonas laterariae</name>
    <dbReference type="NCBI Taxonomy" id="861865"/>
    <lineage>
        <taxon>Bacteria</taxon>
        <taxon>Pseudomonadati</taxon>
        <taxon>Pseudomonadota</taxon>
        <taxon>Alphaproteobacteria</taxon>
        <taxon>Sphingomonadales</taxon>
        <taxon>Rhizorhabdaceae</taxon>
        <taxon>Edaphosphingomonas</taxon>
    </lineage>
</organism>
<evidence type="ECO:0000256" key="4">
    <source>
        <dbReference type="ARBA" id="ARBA00022448"/>
    </source>
</evidence>
<proteinExistence type="inferred from homology"/>
<dbReference type="GO" id="GO:0043952">
    <property type="term" value="P:protein transport by the Sec complex"/>
    <property type="evidence" value="ECO:0007669"/>
    <property type="project" value="TreeGrafter"/>
</dbReference>
<accession>A0A239DKZ1</accession>
<comment type="subcellular location">
    <subcellularLocation>
        <location evidence="1 12">Cell membrane</location>
        <topology evidence="1 12">Multi-pass membrane protein</topology>
    </subcellularLocation>
</comment>
<evidence type="ECO:0000256" key="8">
    <source>
        <dbReference type="ARBA" id="ARBA00022989"/>
    </source>
</evidence>
<sequence length="120" mass="12109">MFTFLLVVHAIIAAALVTVILMQRSEGGGLGMGGSPTGLMSARGAADFLTRATTILATLFVLMSIGLAALATMQRGPREIDQSLARPPAAQQQAPAAAPTVPEADNAAAPATNSAVPLAQ</sequence>
<evidence type="ECO:0000256" key="3">
    <source>
        <dbReference type="ARBA" id="ARBA00017876"/>
    </source>
</evidence>
<protein>
    <recommendedName>
        <fullName evidence="3 12">Protein-export membrane protein SecG</fullName>
    </recommendedName>
</protein>
<evidence type="ECO:0000256" key="13">
    <source>
        <dbReference type="SAM" id="MobiDB-lite"/>
    </source>
</evidence>
<dbReference type="Proteomes" id="UP000198281">
    <property type="component" value="Unassembled WGS sequence"/>
</dbReference>
<dbReference type="GO" id="GO:0065002">
    <property type="term" value="P:intracellular protein transmembrane transport"/>
    <property type="evidence" value="ECO:0007669"/>
    <property type="project" value="TreeGrafter"/>
</dbReference>
<keyword evidence="7 12" id="KW-0653">Protein transport</keyword>